<evidence type="ECO:0000313" key="10">
    <source>
        <dbReference type="EMBL" id="ELT89670.1"/>
    </source>
</evidence>
<dbReference type="EMBL" id="AMQN01014746">
    <property type="status" value="NOT_ANNOTATED_CDS"/>
    <property type="molecule type" value="Genomic_DNA"/>
</dbReference>
<dbReference type="ESTHER" id="capte-r7t7t5">
    <property type="family name" value="ABHD6-Lip"/>
</dbReference>
<dbReference type="PANTHER" id="PTHR43798">
    <property type="entry name" value="MONOACYLGLYCEROL LIPASE"/>
    <property type="match status" value="1"/>
</dbReference>
<accession>R7T7T5</accession>
<name>R7T7T5_CAPTE</name>
<dbReference type="Pfam" id="PF12697">
    <property type="entry name" value="Abhydrolase_6"/>
    <property type="match status" value="1"/>
</dbReference>
<evidence type="ECO:0000256" key="8">
    <source>
        <dbReference type="SAM" id="Phobius"/>
    </source>
</evidence>
<evidence type="ECO:0000256" key="2">
    <source>
        <dbReference type="ARBA" id="ARBA00013254"/>
    </source>
</evidence>
<dbReference type="EMBL" id="KB311230">
    <property type="protein sequence ID" value="ELT89670.1"/>
    <property type="molecule type" value="Genomic_DNA"/>
</dbReference>
<comment type="catalytic activity">
    <reaction evidence="6">
        <text>1-dodecanoylglycerol + H2O = dodecanoate + glycerol + H(+)</text>
        <dbReference type="Rhea" id="RHEA:44316"/>
        <dbReference type="ChEBI" id="CHEBI:15377"/>
        <dbReference type="ChEBI" id="CHEBI:15378"/>
        <dbReference type="ChEBI" id="CHEBI:17754"/>
        <dbReference type="ChEBI" id="CHEBI:18262"/>
        <dbReference type="ChEBI" id="CHEBI:75539"/>
    </reaction>
</comment>
<comment type="subcellular location">
    <subcellularLocation>
        <location evidence="3">Late endosome membrane</location>
        <topology evidence="3">Single-pass type II membrane protein</topology>
    </subcellularLocation>
    <subcellularLocation>
        <location evidence="4">Lysosome membrane</location>
        <topology evidence="4">Single-pass type II membrane protein</topology>
    </subcellularLocation>
    <subcellularLocation>
        <location evidence="5">Mitochondrion membrane</location>
        <topology evidence="5">Single-pass type II membrane protein</topology>
    </subcellularLocation>
</comment>
<reference evidence="10 12" key="2">
    <citation type="journal article" date="2013" name="Nature">
        <title>Insights into bilaterian evolution from three spiralian genomes.</title>
        <authorList>
            <person name="Simakov O."/>
            <person name="Marletaz F."/>
            <person name="Cho S.J."/>
            <person name="Edsinger-Gonzales E."/>
            <person name="Havlak P."/>
            <person name="Hellsten U."/>
            <person name="Kuo D.H."/>
            <person name="Larsson T."/>
            <person name="Lv J."/>
            <person name="Arendt D."/>
            <person name="Savage R."/>
            <person name="Osoegawa K."/>
            <person name="de Jong P."/>
            <person name="Grimwood J."/>
            <person name="Chapman J.A."/>
            <person name="Shapiro H."/>
            <person name="Aerts A."/>
            <person name="Otillar R.P."/>
            <person name="Terry A.Y."/>
            <person name="Boore J.L."/>
            <person name="Grigoriev I.V."/>
            <person name="Lindberg D.R."/>
            <person name="Seaver E.C."/>
            <person name="Weisblat D.A."/>
            <person name="Putnam N.H."/>
            <person name="Rokhsar D.S."/>
        </authorList>
    </citation>
    <scope>NUCLEOTIDE SEQUENCE</scope>
    <source>
        <strain evidence="10 12">I ESC-2004</strain>
    </source>
</reference>
<comment type="function">
    <text evidence="7">Lipase that preferentially hydrolysis medium-chain saturated monoacylglycerols including 2-arachidonoylglycerol. Through 2-arachidonoylglycerol degradation may regulate endocannabinoid signaling pathways. Also has a lysophosphatidyl lipase activity with a preference for lysophosphatidylglycerol among other lysophospholipids. Also able to degrade bis(monoacylglycero)phosphate (BMP) and constitutes the major enzyme for BMP catabolism. BMP, also known as lysobisphosphatidic acid, is enriched in late endosomes and lysosomes and plays a key role in the formation of intraluminal vesicles and in lipid sorting.</text>
</comment>
<dbReference type="GO" id="GO:0031966">
    <property type="term" value="C:mitochondrial membrane"/>
    <property type="evidence" value="ECO:0007669"/>
    <property type="project" value="UniProtKB-SubCell"/>
</dbReference>
<dbReference type="GO" id="GO:0046464">
    <property type="term" value="P:acylglycerol catabolic process"/>
    <property type="evidence" value="ECO:0007669"/>
    <property type="project" value="TreeGrafter"/>
</dbReference>
<dbReference type="STRING" id="283909.R7T7T5"/>
<dbReference type="HOGENOM" id="CLU_020336_13_9_1"/>
<evidence type="ECO:0000256" key="1">
    <source>
        <dbReference type="ARBA" id="ARBA00001613"/>
    </source>
</evidence>
<gene>
    <name evidence="10" type="ORF">CAPTEDRAFT_217264</name>
</gene>
<dbReference type="InterPro" id="IPR029058">
    <property type="entry name" value="AB_hydrolase_fold"/>
</dbReference>
<dbReference type="OMA" id="YEEVFME"/>
<keyword evidence="12" id="KW-1185">Reference proteome</keyword>
<feature type="transmembrane region" description="Helical" evidence="8">
    <location>
        <begin position="49"/>
        <end position="69"/>
    </location>
</feature>
<dbReference type="SUPFAM" id="SSF53474">
    <property type="entry name" value="alpha/beta-Hydrolases"/>
    <property type="match status" value="1"/>
</dbReference>
<dbReference type="InterPro" id="IPR000073">
    <property type="entry name" value="AB_hydrolase_1"/>
</dbReference>
<evidence type="ECO:0000313" key="11">
    <source>
        <dbReference type="EnsemblMetazoa" id="CapteP217264"/>
    </source>
</evidence>
<sequence>MVLESQPYNSYLYCMTYNNTRVIHVGSMSEGSVEMDFDVLSCVSSNASIVVPVVLTTTVIAAAVFVWIAKPIATVNFLQNFGLSILGMQHKQVDVNGLKTSYALRGKQQKGIPSMLFIHSFSASKDMWVPLIPWLPLDQHIILLDLPGHGSTDIPDDSLDLTTPGMAGFVKKFVDTINLNKEAFHLIGISFGGAVASVYAGSYSKDLAFVTICCPAILGAEETGFVKECRMGQISLLAEDPQSLAKTIRRSCYSKQYFPEYTQIWKTILEHRRRRYPFYHKLFKTLFVSMDALSNEILDFASRITTPTQVMWGEEDELLHVSNAEVLRKRLSNCHRFDILVKCGHIPCIDAPSKMVDNLLALRGEAKRKPKLIFV</sequence>
<dbReference type="PANTHER" id="PTHR43798:SF5">
    <property type="entry name" value="MONOACYLGLYCEROL LIPASE ABHD6"/>
    <property type="match status" value="1"/>
</dbReference>
<keyword evidence="8" id="KW-1133">Transmembrane helix</keyword>
<dbReference type="Gene3D" id="3.40.50.1820">
    <property type="entry name" value="alpha/beta hydrolase"/>
    <property type="match status" value="1"/>
</dbReference>
<evidence type="ECO:0000256" key="5">
    <source>
        <dbReference type="ARBA" id="ARBA00046308"/>
    </source>
</evidence>
<proteinExistence type="predicted"/>
<evidence type="ECO:0000256" key="3">
    <source>
        <dbReference type="ARBA" id="ARBA00037797"/>
    </source>
</evidence>
<dbReference type="EnsemblMetazoa" id="CapteT217264">
    <property type="protein sequence ID" value="CapteP217264"/>
    <property type="gene ID" value="CapteG217264"/>
</dbReference>
<feature type="domain" description="AB hydrolase-1" evidence="9">
    <location>
        <begin position="116"/>
        <end position="356"/>
    </location>
</feature>
<dbReference type="GO" id="GO:0005765">
    <property type="term" value="C:lysosomal membrane"/>
    <property type="evidence" value="ECO:0007669"/>
    <property type="project" value="UniProtKB-SubCell"/>
</dbReference>
<protein>
    <recommendedName>
        <fullName evidence="2">acylglycerol lipase</fullName>
        <ecNumber evidence="2">3.1.1.23</ecNumber>
    </recommendedName>
</protein>
<keyword evidence="8" id="KW-0472">Membrane</keyword>
<evidence type="ECO:0000256" key="6">
    <source>
        <dbReference type="ARBA" id="ARBA00047662"/>
    </source>
</evidence>
<reference evidence="12" key="1">
    <citation type="submission" date="2012-12" db="EMBL/GenBank/DDBJ databases">
        <authorList>
            <person name="Hellsten U."/>
            <person name="Grimwood J."/>
            <person name="Chapman J.A."/>
            <person name="Shapiro H."/>
            <person name="Aerts A."/>
            <person name="Otillar R.P."/>
            <person name="Terry A.Y."/>
            <person name="Boore J.L."/>
            <person name="Simakov O."/>
            <person name="Marletaz F."/>
            <person name="Cho S.-J."/>
            <person name="Edsinger-Gonzales E."/>
            <person name="Havlak P."/>
            <person name="Kuo D.-H."/>
            <person name="Larsson T."/>
            <person name="Lv J."/>
            <person name="Arendt D."/>
            <person name="Savage R."/>
            <person name="Osoegawa K."/>
            <person name="de Jong P."/>
            <person name="Lindberg D.R."/>
            <person name="Seaver E.C."/>
            <person name="Weisblat D.A."/>
            <person name="Putnam N.H."/>
            <person name="Grigoriev I.V."/>
            <person name="Rokhsar D.S."/>
        </authorList>
    </citation>
    <scope>NUCLEOTIDE SEQUENCE</scope>
    <source>
        <strain evidence="12">I ESC-2004</strain>
    </source>
</reference>
<dbReference type="GO" id="GO:0047372">
    <property type="term" value="F:monoacylglycerol lipase activity"/>
    <property type="evidence" value="ECO:0007669"/>
    <property type="project" value="UniProtKB-EC"/>
</dbReference>
<evidence type="ECO:0000313" key="12">
    <source>
        <dbReference type="Proteomes" id="UP000014760"/>
    </source>
</evidence>
<dbReference type="InterPro" id="IPR050266">
    <property type="entry name" value="AB_hydrolase_sf"/>
</dbReference>
<organism evidence="10">
    <name type="scientific">Capitella teleta</name>
    <name type="common">Polychaete worm</name>
    <dbReference type="NCBI Taxonomy" id="283909"/>
    <lineage>
        <taxon>Eukaryota</taxon>
        <taxon>Metazoa</taxon>
        <taxon>Spiralia</taxon>
        <taxon>Lophotrochozoa</taxon>
        <taxon>Annelida</taxon>
        <taxon>Polychaeta</taxon>
        <taxon>Sedentaria</taxon>
        <taxon>Scolecida</taxon>
        <taxon>Capitellidae</taxon>
        <taxon>Capitella</taxon>
    </lineage>
</organism>
<dbReference type="PRINTS" id="PR00111">
    <property type="entry name" value="ABHYDROLASE"/>
</dbReference>
<keyword evidence="8" id="KW-0812">Transmembrane</keyword>
<reference evidence="11" key="3">
    <citation type="submission" date="2015-06" db="UniProtKB">
        <authorList>
            <consortium name="EnsemblMetazoa"/>
        </authorList>
    </citation>
    <scope>IDENTIFICATION</scope>
</reference>
<comment type="catalytic activity">
    <reaction evidence="1">
        <text>Hydrolyzes glycerol monoesters of long-chain fatty acids.</text>
        <dbReference type="EC" id="3.1.1.23"/>
    </reaction>
</comment>
<dbReference type="OrthoDB" id="6431331at2759"/>
<dbReference type="EC" id="3.1.1.23" evidence="2"/>
<evidence type="ECO:0000256" key="4">
    <source>
        <dbReference type="ARBA" id="ARBA00037874"/>
    </source>
</evidence>
<evidence type="ECO:0000259" key="9">
    <source>
        <dbReference type="Pfam" id="PF12697"/>
    </source>
</evidence>
<dbReference type="GO" id="GO:0031902">
    <property type="term" value="C:late endosome membrane"/>
    <property type="evidence" value="ECO:0007669"/>
    <property type="project" value="UniProtKB-SubCell"/>
</dbReference>
<evidence type="ECO:0000256" key="7">
    <source>
        <dbReference type="ARBA" id="ARBA00049568"/>
    </source>
</evidence>
<dbReference type="Proteomes" id="UP000014760">
    <property type="component" value="Unassembled WGS sequence"/>
</dbReference>
<dbReference type="AlphaFoldDB" id="R7T7T5"/>